<comment type="subcellular location">
    <subcellularLocation>
        <location evidence="1">Nucleus</location>
    </subcellularLocation>
</comment>
<dbReference type="OrthoDB" id="200660at2759"/>
<organism evidence="7 8">
    <name type="scientific">Endocarpon pusillum</name>
    <dbReference type="NCBI Taxonomy" id="364733"/>
    <lineage>
        <taxon>Eukaryota</taxon>
        <taxon>Fungi</taxon>
        <taxon>Dikarya</taxon>
        <taxon>Ascomycota</taxon>
        <taxon>Pezizomycotina</taxon>
        <taxon>Eurotiomycetes</taxon>
        <taxon>Chaetothyriomycetidae</taxon>
        <taxon>Verrucariales</taxon>
        <taxon>Verrucariaceae</taxon>
        <taxon>Endocarpon</taxon>
    </lineage>
</organism>
<gene>
    <name evidence="7" type="ORF">GJ744_005692</name>
</gene>
<dbReference type="PANTHER" id="PTHR12663">
    <property type="entry name" value="ANDROGEN INDUCED INHIBITOR OF PROLIFERATION AS3 / PDS5-RELATED"/>
    <property type="match status" value="1"/>
</dbReference>
<dbReference type="InterPro" id="IPR039776">
    <property type="entry name" value="Pds5"/>
</dbReference>
<dbReference type="PANTHER" id="PTHR12663:SF0">
    <property type="entry name" value="PRECOCIOUS DISSOCIATION OF SISTERS 5, ISOFORM A"/>
    <property type="match status" value="1"/>
</dbReference>
<dbReference type="Proteomes" id="UP000606974">
    <property type="component" value="Unassembled WGS sequence"/>
</dbReference>
<feature type="region of interest" description="Disordered" evidence="6">
    <location>
        <begin position="1"/>
        <end position="26"/>
    </location>
</feature>
<sequence length="1554" mass="172022">MPGTRRRESASTATEQGHGEAQPQSLLRFNEPLSWKAGKAIPVAELLSRLQKLAKELESLEPEGEVDPKSVYKVAQELASPNLLAHKDRGVRAWTACCVVDLLRICVPHAPFRSAQLKDIFTTIVSFIIPQLADPSNAYNAQHVYVLSSLSEVQSIALITDLERPEQLILSLFTTCFDIVSGSAKASTGEEVSKGVEGHLTQILVQVIDECSSISPEVTDVIIAQFMRVDPRTNEQDAARKKNSGVPDGSQGNLLQKTYPRAYGMAKAICGSVPEKMTTFISQYFSNIIVDASESAQTNSHVGKGHGSRGSISDADDDGKDLKELSKAHRLIRELWRACPDVLQHVIPQVEAELSAESASLRLVATETLGDVTAGIGVAGCPPPVHIDPAAYPPVDRSNPTPSTLQTNLLQAPISPKPFAQLHASAYESFLSRKLDRSPSVRAAWATCAGRILLTSAGGIGFAEGEDQKLKDGLAQLLADADEKVRLAAIKVIGVFGFMDVIDKLATHGSVSTPGSVLATLSDRVRDRKPSVREEAMQVLGRIWAVAAGEIENGSEEVTAMLGDVPSKLLDTYYVNEPEVHVLLDHILFEYLLPLNYPPIKGKSSKSDSQKQAWKGKLDPLTEENGADVDLIRVRRILTLLNGLDDRAKRVFFGMQNRQTQLSRVMVQYLKACENYNGGVVEKNESEVQKELSKWVEAISKTLPEPARVAADLRKFAKMHDRRNYQLIRFCLNSESDYRTVVKAIKELTKRIQTRATNSPSLDTMTPLLYRCSLLLYNRSHVPGIMRISRSDEKGLADAAHEMLKEISTRTPEVLRTHVQELCTDLESTAPDDANPEEPSAADMLKACAEFARRFPAEVPRDRKFMVAMTDYALFSRSPRAAKHAVSIIMAGAEKKEMYAKELIQKATTNCTHSSPHFLARLATISQINLLAPQAADAESDTIIRITMQETLLHNRQLAPDLDSYTWSASQDEETRAKEWALKCLVNFLRSHLDDESSFMESATPIYEMLTRLIEQEGELSNLKDTPASQKSYLRLTASRFLLKLCSKGRACEDLVTPHMFNAVGLVAQDRLPGVRAGFIRQLKKYLALERLNYRWYTVLFLTAFEPERSLKNDTIAWLKSRGQALARKQQAQSLSKTGHQNIMELLFARLLSLLAHHPDFPEKGSETFDSEFVDFAQYIIFYLTAVGNEDNLSLIFHVAQRVKQTQDAVTGTPEASERLYVLSDLAQATIRHYADFLSHQKGHSANANILQTWPGKLRLPLGLFAALPNHDVAQKIADRNYLPEEVAEDLERIVKATLKPNKPSTSLKHHEKKRKSETQEAAADDSEEEDESKRAKKAKKTSLPVRKASKSGTWKTKTPRPNKKRKSDDDVPSSEQPARKSSRKSGAQATSYAEGDSEDDDKEMERWEKLAEEKAEKARAKEAEEESEGKGEDAGRGVDEEGEPEAQMNGHNHDSEKENDESKDVDDDVNDGTDEDDAKSSREVSPSPLRPQLNGSSSKTRSTTRVSGEGKSVTISNTTVGKPTQAKKKALPLKKIPPNGNLRVTRRTKAAGT</sequence>
<dbReference type="GO" id="GO:0000785">
    <property type="term" value="C:chromatin"/>
    <property type="evidence" value="ECO:0007669"/>
    <property type="project" value="TreeGrafter"/>
</dbReference>
<dbReference type="GO" id="GO:0007064">
    <property type="term" value="P:mitotic sister chromatid cohesion"/>
    <property type="evidence" value="ECO:0007669"/>
    <property type="project" value="InterPro"/>
</dbReference>
<dbReference type="Gene3D" id="1.25.10.10">
    <property type="entry name" value="Leucine-rich Repeat Variant"/>
    <property type="match status" value="1"/>
</dbReference>
<keyword evidence="4" id="KW-0539">Nucleus</keyword>
<evidence type="ECO:0000256" key="4">
    <source>
        <dbReference type="ARBA" id="ARBA00023242"/>
    </source>
</evidence>
<dbReference type="GO" id="GO:0006281">
    <property type="term" value="P:DNA repair"/>
    <property type="evidence" value="ECO:0007669"/>
    <property type="project" value="TreeGrafter"/>
</dbReference>
<dbReference type="InterPro" id="IPR016024">
    <property type="entry name" value="ARM-type_fold"/>
</dbReference>
<accession>A0A8H7APZ4</accession>
<evidence type="ECO:0000256" key="3">
    <source>
        <dbReference type="ARBA" id="ARBA00022776"/>
    </source>
</evidence>
<comment type="caution">
    <text evidence="7">The sequence shown here is derived from an EMBL/GenBank/DDBJ whole genome shotgun (WGS) entry which is preliminary data.</text>
</comment>
<feature type="compositionally biased region" description="Basic and acidic residues" evidence="6">
    <location>
        <begin position="1452"/>
        <end position="1463"/>
    </location>
</feature>
<dbReference type="InterPro" id="IPR011989">
    <property type="entry name" value="ARM-like"/>
</dbReference>
<proteinExistence type="predicted"/>
<dbReference type="GO" id="GO:0005634">
    <property type="term" value="C:nucleus"/>
    <property type="evidence" value="ECO:0007669"/>
    <property type="project" value="UniProtKB-SubCell"/>
</dbReference>
<evidence type="ECO:0000313" key="7">
    <source>
        <dbReference type="EMBL" id="KAF7510862.1"/>
    </source>
</evidence>
<evidence type="ECO:0000313" key="8">
    <source>
        <dbReference type="Proteomes" id="UP000606974"/>
    </source>
</evidence>
<evidence type="ECO:0008006" key="9">
    <source>
        <dbReference type="Google" id="ProtNLM"/>
    </source>
</evidence>
<dbReference type="CDD" id="cd19953">
    <property type="entry name" value="PDS5"/>
    <property type="match status" value="1"/>
</dbReference>
<keyword evidence="5" id="KW-0131">Cell cycle</keyword>
<feature type="region of interest" description="Disordered" evidence="6">
    <location>
        <begin position="233"/>
        <end position="254"/>
    </location>
</feature>
<evidence type="ECO:0000256" key="1">
    <source>
        <dbReference type="ARBA" id="ARBA00004123"/>
    </source>
</evidence>
<feature type="region of interest" description="Disordered" evidence="6">
    <location>
        <begin position="1298"/>
        <end position="1554"/>
    </location>
</feature>
<dbReference type="SUPFAM" id="SSF48371">
    <property type="entry name" value="ARM repeat"/>
    <property type="match status" value="1"/>
</dbReference>
<dbReference type="GO" id="GO:0051301">
    <property type="term" value="P:cell division"/>
    <property type="evidence" value="ECO:0007669"/>
    <property type="project" value="UniProtKB-KW"/>
</dbReference>
<feature type="compositionally biased region" description="Acidic residues" evidence="6">
    <location>
        <begin position="1464"/>
        <end position="1478"/>
    </location>
</feature>
<dbReference type="Pfam" id="PF20168">
    <property type="entry name" value="PDS5"/>
    <property type="match status" value="1"/>
</dbReference>
<name>A0A8H7APZ4_9EURO</name>
<keyword evidence="8" id="KW-1185">Reference proteome</keyword>
<feature type="compositionally biased region" description="Basic residues" evidence="6">
    <location>
        <begin position="1545"/>
        <end position="1554"/>
    </location>
</feature>
<keyword evidence="2" id="KW-0132">Cell division</keyword>
<reference evidence="7" key="1">
    <citation type="submission" date="2020-02" db="EMBL/GenBank/DDBJ databases">
        <authorList>
            <person name="Palmer J.M."/>
        </authorList>
    </citation>
    <scope>NUCLEOTIDE SEQUENCE</scope>
    <source>
        <strain evidence="7">EPUS1.4</strain>
        <tissue evidence="7">Thallus</tissue>
    </source>
</reference>
<evidence type="ECO:0000256" key="6">
    <source>
        <dbReference type="SAM" id="MobiDB-lite"/>
    </source>
</evidence>
<evidence type="ECO:0000256" key="5">
    <source>
        <dbReference type="ARBA" id="ARBA00023306"/>
    </source>
</evidence>
<feature type="region of interest" description="Disordered" evidence="6">
    <location>
        <begin position="298"/>
        <end position="318"/>
    </location>
</feature>
<keyword evidence="3" id="KW-0498">Mitosis</keyword>
<evidence type="ECO:0000256" key="2">
    <source>
        <dbReference type="ARBA" id="ARBA00022618"/>
    </source>
</evidence>
<dbReference type="EMBL" id="JAACFV010000025">
    <property type="protein sequence ID" value="KAF7510862.1"/>
    <property type="molecule type" value="Genomic_DNA"/>
</dbReference>
<protein>
    <recommendedName>
        <fullName evidence="9">Sister chromatid cohesion protein PDS5</fullName>
    </recommendedName>
</protein>
<feature type="compositionally biased region" description="Basic and acidic residues" evidence="6">
    <location>
        <begin position="1404"/>
        <end position="1440"/>
    </location>
</feature>
<feature type="compositionally biased region" description="Low complexity" evidence="6">
    <location>
        <begin position="1497"/>
        <end position="1508"/>
    </location>
</feature>